<evidence type="ECO:0000313" key="3">
    <source>
        <dbReference type="Proteomes" id="UP000223906"/>
    </source>
</evidence>
<reference evidence="2 3" key="1">
    <citation type="submission" date="2017-02" db="EMBL/GenBank/DDBJ databases">
        <title>The first characterized phage against a member of the ecologically important #sphingomonads reveals high dissimilarity against all other known phages.</title>
        <authorList>
            <person name="Nielsen T.K."/>
            <person name="Carstens A.B."/>
            <person name="Kot W."/>
            <person name="Lametsch R."/>
            <person name="Neve H."/>
            <person name="Hansen L.H."/>
        </authorList>
    </citation>
    <scope>NUCLEOTIDE SEQUENCE [LARGE SCALE GENOMIC DNA]</scope>
</reference>
<evidence type="ECO:0000313" key="2">
    <source>
        <dbReference type="EMBL" id="ARK07549.1"/>
    </source>
</evidence>
<accession>A0A1W6DXD6</accession>
<proteinExistence type="predicted"/>
<keyword evidence="1" id="KW-0472">Membrane</keyword>
<feature type="transmembrane region" description="Helical" evidence="1">
    <location>
        <begin position="6"/>
        <end position="24"/>
    </location>
</feature>
<keyword evidence="1" id="KW-1133">Transmembrane helix</keyword>
<evidence type="ECO:0000256" key="1">
    <source>
        <dbReference type="SAM" id="Phobius"/>
    </source>
</evidence>
<gene>
    <name evidence="2" type="ORF">LAV_00174</name>
</gene>
<name>A0A1W6DXD6_9CAUD</name>
<keyword evidence="3" id="KW-1185">Reference proteome</keyword>
<organism evidence="2 3">
    <name type="scientific">Sphingobium phage Lacusarx</name>
    <dbReference type="NCBI Taxonomy" id="1980139"/>
    <lineage>
        <taxon>Viruses</taxon>
        <taxon>Duplodnaviria</taxon>
        <taxon>Heunggongvirae</taxon>
        <taxon>Uroviricota</taxon>
        <taxon>Caudoviricetes</taxon>
        <taxon>Lacusarxvirus</taxon>
        <taxon>Lacusarxvirus lacusarx</taxon>
    </lineage>
</organism>
<keyword evidence="1" id="KW-0812">Transmembrane</keyword>
<protein>
    <submittedName>
        <fullName evidence="2">Uncharacterized protein</fullName>
    </submittedName>
</protein>
<sequence length="39" mass="4422">MPITANLTDILIGVALALGVEIISSRWIKRRRPYNFLPL</sequence>
<dbReference type="EMBL" id="KY629563">
    <property type="protein sequence ID" value="ARK07549.1"/>
    <property type="molecule type" value="Genomic_DNA"/>
</dbReference>
<dbReference type="Proteomes" id="UP000223906">
    <property type="component" value="Segment"/>
</dbReference>